<keyword evidence="7" id="KW-1185">Reference proteome</keyword>
<dbReference type="InterPro" id="IPR050490">
    <property type="entry name" value="Bact_solute-bd_prot1"/>
</dbReference>
<dbReference type="InterPro" id="IPR006059">
    <property type="entry name" value="SBP"/>
</dbReference>
<evidence type="ECO:0000313" key="6">
    <source>
        <dbReference type="EMBL" id="GAA3076136.1"/>
    </source>
</evidence>
<evidence type="ECO:0000256" key="1">
    <source>
        <dbReference type="ARBA" id="ARBA00022475"/>
    </source>
</evidence>
<evidence type="ECO:0000313" key="7">
    <source>
        <dbReference type="Proteomes" id="UP001500236"/>
    </source>
</evidence>
<dbReference type="Pfam" id="PF01547">
    <property type="entry name" value="SBP_bac_1"/>
    <property type="match status" value="1"/>
</dbReference>
<reference evidence="7" key="1">
    <citation type="journal article" date="2019" name="Int. J. Syst. Evol. Microbiol.">
        <title>The Global Catalogue of Microorganisms (GCM) 10K type strain sequencing project: providing services to taxonomists for standard genome sequencing and annotation.</title>
        <authorList>
            <consortium name="The Broad Institute Genomics Platform"/>
            <consortium name="The Broad Institute Genome Sequencing Center for Infectious Disease"/>
            <person name="Wu L."/>
            <person name="Ma J."/>
        </authorList>
    </citation>
    <scope>NUCLEOTIDE SEQUENCE [LARGE SCALE GENOMIC DNA]</scope>
    <source>
        <strain evidence="7">JCM 14309</strain>
    </source>
</reference>
<keyword evidence="2" id="KW-0732">Signal</keyword>
<dbReference type="EMBL" id="BAAAVT010000028">
    <property type="protein sequence ID" value="GAA3076136.1"/>
    <property type="molecule type" value="Genomic_DNA"/>
</dbReference>
<keyword evidence="1" id="KW-1003">Cell membrane</keyword>
<evidence type="ECO:0000256" key="5">
    <source>
        <dbReference type="ARBA" id="ARBA00023288"/>
    </source>
</evidence>
<proteinExistence type="predicted"/>
<dbReference type="CDD" id="cd13583">
    <property type="entry name" value="PBP2_AlgQ_like_4"/>
    <property type="match status" value="1"/>
</dbReference>
<keyword evidence="3" id="KW-0472">Membrane</keyword>
<keyword evidence="4" id="KW-0564">Palmitate</keyword>
<gene>
    <name evidence="6" type="ORF">GCM10010529_29730</name>
</gene>
<protein>
    <submittedName>
        <fullName evidence="6">Extracellular solute-binding protein</fullName>
    </submittedName>
</protein>
<keyword evidence="5" id="KW-0449">Lipoprotein</keyword>
<evidence type="ECO:0000256" key="3">
    <source>
        <dbReference type="ARBA" id="ARBA00023136"/>
    </source>
</evidence>
<comment type="caution">
    <text evidence="6">The sequence shown here is derived from an EMBL/GenBank/DDBJ whole genome shotgun (WGS) entry which is preliminary data.</text>
</comment>
<dbReference type="PANTHER" id="PTHR43649">
    <property type="entry name" value="ARABINOSE-BINDING PROTEIN-RELATED"/>
    <property type="match status" value="1"/>
</dbReference>
<accession>A0ABP6M8G4</accession>
<evidence type="ECO:0000256" key="2">
    <source>
        <dbReference type="ARBA" id="ARBA00022729"/>
    </source>
</evidence>
<dbReference type="Gene3D" id="3.40.190.10">
    <property type="entry name" value="Periplasmic binding protein-like II"/>
    <property type="match status" value="2"/>
</dbReference>
<dbReference type="SUPFAM" id="SSF53850">
    <property type="entry name" value="Periplasmic binding protein-like II"/>
    <property type="match status" value="1"/>
</dbReference>
<organism evidence="6 7">
    <name type="scientific">Nesterenkonia aethiopica</name>
    <dbReference type="NCBI Taxonomy" id="269144"/>
    <lineage>
        <taxon>Bacteria</taxon>
        <taxon>Bacillati</taxon>
        <taxon>Actinomycetota</taxon>
        <taxon>Actinomycetes</taxon>
        <taxon>Micrococcales</taxon>
        <taxon>Micrococcaceae</taxon>
        <taxon>Nesterenkonia</taxon>
    </lineage>
</organism>
<dbReference type="Proteomes" id="UP001500236">
    <property type="component" value="Unassembled WGS sequence"/>
</dbReference>
<dbReference type="PANTHER" id="PTHR43649:SF33">
    <property type="entry name" value="POLYGALACTURONAN_RHAMNOGALACTURONAN-BINDING PROTEIN YTCQ"/>
    <property type="match status" value="1"/>
</dbReference>
<name>A0ABP6M8G4_9MICC</name>
<evidence type="ECO:0000256" key="4">
    <source>
        <dbReference type="ARBA" id="ARBA00023139"/>
    </source>
</evidence>
<sequence length="508" mass="57272">MESFEVGDTFVATEPVDFSLLYRDHPEYPMRSDWAFFEHLEENNNVTLSPENAPLSDWNERVSLVIGAGDAPDFIPVMYSGGETQYVGGGALLPVSDYLEHMPHFSEKIENWDLEEDINSLYQADGKFYLLPGLHESTQDQYSVVVRWDIWEELGYDEPETWDEFEEQLRGVKEAYPDMIPFSDRWQLESTLSVAGPNFGTQAGWGYEGHYWDAEAEEFIYTAEQDEYRDLLEYFHGLIEEGLIDSESLTQDDDQAIQKFASGQSAVLGGNDQAVVTYRSSIDEVGDDDMEIRQIRVPAGPAGDIAPGGQTESGLVISSSVAEKEYFVALLQFIDWLYYSDEGLEFAKWGVEGETFERDGDERVLVDDIDIHGLNPDGDEHLQVDYGFANGVFMPAHGSTTELVQSMLRDEVVEFREAMAEKDRTPVAPAAPLDELELERVSLLANSLDDTVATATAQFLTGQRDLDDWDSFVSELQAQGTAEYLEVYNEAYQRAQEEIDGIEEDMEG</sequence>